<reference key="2">
    <citation type="submission" date="2011-05" db="EMBL/GenBank/DDBJ databases">
        <title>The Genome Sequence of Magnaporthe oryzae 70-15.</title>
        <authorList>
            <consortium name="The Broad Institute Genome Sequencing Platform"/>
            <person name="Ma L.-J."/>
            <person name="Dead R."/>
            <person name="Young S.K."/>
            <person name="Zeng Q."/>
            <person name="Gargeya S."/>
            <person name="Fitzgerald M."/>
            <person name="Haas B."/>
            <person name="Abouelleil A."/>
            <person name="Alvarado L."/>
            <person name="Arachchi H.M."/>
            <person name="Berlin A."/>
            <person name="Brown A."/>
            <person name="Chapman S.B."/>
            <person name="Chen Z."/>
            <person name="Dunbar C."/>
            <person name="Freedman E."/>
            <person name="Gearin G."/>
            <person name="Gellesch M."/>
            <person name="Goldberg J."/>
            <person name="Griggs A."/>
            <person name="Gujja S."/>
            <person name="Heiman D."/>
            <person name="Howarth C."/>
            <person name="Larson L."/>
            <person name="Lui A."/>
            <person name="MacDonald P.J.P."/>
            <person name="Mehta T."/>
            <person name="Montmayeur A."/>
            <person name="Murphy C."/>
            <person name="Neiman D."/>
            <person name="Pearson M."/>
            <person name="Priest M."/>
            <person name="Roberts A."/>
            <person name="Saif S."/>
            <person name="Shea T."/>
            <person name="Shenoy N."/>
            <person name="Sisk P."/>
            <person name="Stolte C."/>
            <person name="Sykes S."/>
            <person name="Yandava C."/>
            <person name="Wortman J."/>
            <person name="Nusbaum C."/>
            <person name="Birren B."/>
        </authorList>
    </citation>
    <scope>NUCLEOTIDE SEQUENCE</scope>
    <source>
        <strain>70-15</strain>
    </source>
</reference>
<dbReference type="AlphaFoldDB" id="G4NA91"/>
<dbReference type="HOGENOM" id="CLU_2050104_0_0_1"/>
<feature type="region of interest" description="Disordered" evidence="1">
    <location>
        <begin position="1"/>
        <end position="21"/>
    </location>
</feature>
<dbReference type="InParanoid" id="G4NA91"/>
<evidence type="ECO:0000313" key="2">
    <source>
        <dbReference type="EMBL" id="EHA49641.1"/>
    </source>
</evidence>
<dbReference type="OrthoDB" id="10506874at2759"/>
<dbReference type="KEGG" id="mgr:MGG_15348"/>
<gene>
    <name evidence="2" type="ORF">MGG_15348</name>
</gene>
<reference evidence="2 3" key="1">
    <citation type="journal article" date="2005" name="Nature">
        <title>The genome sequence of the rice blast fungus Magnaporthe grisea.</title>
        <authorList>
            <person name="Dean R.A."/>
            <person name="Talbot N.J."/>
            <person name="Ebbole D.J."/>
            <person name="Farman M.L."/>
            <person name="Mitchell T.K."/>
            <person name="Orbach M.J."/>
            <person name="Thon M."/>
            <person name="Kulkarni R."/>
            <person name="Xu J.R."/>
            <person name="Pan H."/>
            <person name="Read N.D."/>
            <person name="Lee Y.H."/>
            <person name="Carbone I."/>
            <person name="Brown D."/>
            <person name="Oh Y.Y."/>
            <person name="Donofrio N."/>
            <person name="Jeong J.S."/>
            <person name="Soanes D.M."/>
            <person name="Djonovic S."/>
            <person name="Kolomiets E."/>
            <person name="Rehmeyer C."/>
            <person name="Li W."/>
            <person name="Harding M."/>
            <person name="Kim S."/>
            <person name="Lebrun M.H."/>
            <person name="Bohnert H."/>
            <person name="Coughlan S."/>
            <person name="Butler J."/>
            <person name="Calvo S."/>
            <person name="Ma L.J."/>
            <person name="Nicol R."/>
            <person name="Purcell S."/>
            <person name="Nusbaum C."/>
            <person name="Galagan J.E."/>
            <person name="Birren B.W."/>
        </authorList>
    </citation>
    <scope>NUCLEOTIDE SEQUENCE [LARGE SCALE GENOMIC DNA]</scope>
    <source>
        <strain evidence="3">70-15 / ATCC MYA-4617 / FGSC 8958</strain>
    </source>
</reference>
<dbReference type="GeneID" id="12986839"/>
<dbReference type="Proteomes" id="UP000009058">
    <property type="component" value="Chromosome 4"/>
</dbReference>
<proteinExistence type="predicted"/>
<evidence type="ECO:0000313" key="3">
    <source>
        <dbReference type="Proteomes" id="UP000009058"/>
    </source>
</evidence>
<evidence type="ECO:0000256" key="1">
    <source>
        <dbReference type="SAM" id="MobiDB-lite"/>
    </source>
</evidence>
<dbReference type="VEuPathDB" id="FungiDB:MGG_15348"/>
<keyword evidence="3" id="KW-1185">Reference proteome</keyword>
<dbReference type="EMBL" id="CM001234">
    <property type="protein sequence ID" value="EHA49641.1"/>
    <property type="molecule type" value="Genomic_DNA"/>
</dbReference>
<name>G4NA91_PYRO7</name>
<protein>
    <submittedName>
        <fullName evidence="2">Uncharacterized protein</fullName>
    </submittedName>
</protein>
<organism evidence="2 3">
    <name type="scientific">Pyricularia oryzae (strain 70-15 / ATCC MYA-4617 / FGSC 8958)</name>
    <name type="common">Rice blast fungus</name>
    <name type="synonym">Magnaporthe oryzae</name>
    <dbReference type="NCBI Taxonomy" id="242507"/>
    <lineage>
        <taxon>Eukaryota</taxon>
        <taxon>Fungi</taxon>
        <taxon>Dikarya</taxon>
        <taxon>Ascomycota</taxon>
        <taxon>Pezizomycotina</taxon>
        <taxon>Sordariomycetes</taxon>
        <taxon>Sordariomycetidae</taxon>
        <taxon>Magnaporthales</taxon>
        <taxon>Pyriculariaceae</taxon>
        <taxon>Pyricularia</taxon>
    </lineage>
</organism>
<dbReference type="RefSeq" id="XP_003715960.1">
    <property type="nucleotide sequence ID" value="XM_003715912.1"/>
</dbReference>
<sequence>MARGEATTGLSAQNRRDGVPNLDQNLALSERFELSSNMSFSWSSKVQIDYAQRPPVPALLQGACVQSFWFTHGLQRSWLVHPKNLHNMRDRTRATGSDTFLALITRGSSLYPGGHGGNIA</sequence>
<accession>G4NA91</accession>